<feature type="transmembrane region" description="Helical" evidence="8">
    <location>
        <begin position="294"/>
        <end position="316"/>
    </location>
</feature>
<evidence type="ECO:0000259" key="9">
    <source>
        <dbReference type="PROSITE" id="PS50883"/>
    </source>
</evidence>
<evidence type="ECO:0000313" key="12">
    <source>
        <dbReference type="Proteomes" id="UP001159257"/>
    </source>
</evidence>
<sequence>MSVLVDHLLSVVRAMDRKVEALAAKPSLRAIRDGLLGVVPCLILSATLLVLAVCLEMLGVSAERVAVLNQLYDRITAITPYLVTASIAYMVAIQAHLPRLPVMFLNLTYLACVSQLMEHYNGAARIVFLLSAILIPIWATRALAVLHAKPWCHLARIEGTCGTVRETMNFIIPGILVAALVLLTMTALILVLPAPDWINYYLFMDYANEPYQVGVTYSLLNSILWFFGVHGYHALLPMLEGLEQALQLNYATVMAGGSGLAYSMNSAFLGAFVFIGGSGATLSLALAILCSTRVPNLVLLAMASLPLALMNVNELLLFGLPVIFNPRLLLPFVLVPVLNVLVGQTAIELGWVQGPYINVPFNSPVLLNVYLATGGDPGAVVLQLVNLTLGILLYRPFVSGLETRFVEGQAVIARSIETLFARHVEEAEHGARDTVTDGLRERKSKLQLRQKLDELGDYEFLLEYQPQVDPHTGVMTGVEALVRAENSAGQLLLPSRFMPQLEQGGMMRAMDIWVVREACRQANEWARAGYRFKVSINLSAEGLCDARVVDDVIELLSTCQGQVALEITEQALTAEPAIVKHHIDRIRGIGVQVYIDDFGTGYSSLGYLSQFSVDAIKIDRSFVLALDSDKGGKVFSGILGFAEALELDVIIEGVETREQLAHVMVANRASVQGWLFSRSLRSEQIPAFADHAARMAEESRCQA</sequence>
<feature type="transmembrane region" description="Helical" evidence="8">
    <location>
        <begin position="71"/>
        <end position="93"/>
    </location>
</feature>
<keyword evidence="12" id="KW-1185">Reference proteome</keyword>
<dbReference type="InterPro" id="IPR035919">
    <property type="entry name" value="EAL_sf"/>
</dbReference>
<dbReference type="RefSeq" id="WP_239041252.1">
    <property type="nucleotide sequence ID" value="NZ_BAAAEY010000007.1"/>
</dbReference>
<evidence type="ECO:0000313" key="11">
    <source>
        <dbReference type="EMBL" id="SMR74602.1"/>
    </source>
</evidence>
<dbReference type="SUPFAM" id="SSF141868">
    <property type="entry name" value="EAL domain-like"/>
    <property type="match status" value="1"/>
</dbReference>
<dbReference type="Gene3D" id="3.20.20.450">
    <property type="entry name" value="EAL domain"/>
    <property type="match status" value="1"/>
</dbReference>
<dbReference type="PANTHER" id="PTHR33989">
    <property type="match status" value="1"/>
</dbReference>
<dbReference type="Proteomes" id="UP001159257">
    <property type="component" value="Unassembled WGS sequence"/>
</dbReference>
<dbReference type="InterPro" id="IPR001633">
    <property type="entry name" value="EAL_dom"/>
</dbReference>
<evidence type="ECO:0000256" key="2">
    <source>
        <dbReference type="ARBA" id="ARBA00022448"/>
    </source>
</evidence>
<evidence type="ECO:0000256" key="8">
    <source>
        <dbReference type="SAM" id="Phobius"/>
    </source>
</evidence>
<evidence type="ECO:0000256" key="1">
    <source>
        <dbReference type="ARBA" id="ARBA00004651"/>
    </source>
</evidence>
<evidence type="ECO:0000256" key="6">
    <source>
        <dbReference type="ARBA" id="ARBA00022989"/>
    </source>
</evidence>
<keyword evidence="4" id="KW-0762">Sugar transport</keyword>
<keyword evidence="5 8" id="KW-0812">Transmembrane</keyword>
<dbReference type="EMBL" id="FXWV01000007">
    <property type="protein sequence ID" value="SMR74602.1"/>
    <property type="molecule type" value="Genomic_DNA"/>
</dbReference>
<feature type="transmembrane region" description="Helical" evidence="8">
    <location>
        <begin position="267"/>
        <end position="288"/>
    </location>
</feature>
<evidence type="ECO:0000256" key="3">
    <source>
        <dbReference type="ARBA" id="ARBA00022475"/>
    </source>
</evidence>
<evidence type="ECO:0000259" key="10">
    <source>
        <dbReference type="PROSITE" id="PS51105"/>
    </source>
</evidence>
<accession>A0ABY1S095</accession>
<dbReference type="PROSITE" id="PS50883">
    <property type="entry name" value="EAL"/>
    <property type="match status" value="1"/>
</dbReference>
<dbReference type="PANTHER" id="PTHR33989:SF4">
    <property type="entry name" value="PTS SYSTEM N,N'-DIACETYLCHITOBIOSE-SPECIFIC EIIC COMPONENT"/>
    <property type="match status" value="1"/>
</dbReference>
<dbReference type="SMART" id="SM00052">
    <property type="entry name" value="EAL"/>
    <property type="match status" value="1"/>
</dbReference>
<name>A0ABY1S095_9GAMM</name>
<dbReference type="InterPro" id="IPR051088">
    <property type="entry name" value="PTS_Sugar-EIIC/EIIB"/>
</dbReference>
<comment type="subcellular location">
    <subcellularLocation>
        <location evidence="1">Cell membrane</location>
        <topology evidence="1">Multi-pass membrane protein</topology>
    </subcellularLocation>
</comment>
<feature type="transmembrane region" description="Helical" evidence="8">
    <location>
        <begin position="35"/>
        <end position="59"/>
    </location>
</feature>
<dbReference type="InterPro" id="IPR004501">
    <property type="entry name" value="PTS_EIIC_3"/>
</dbReference>
<feature type="transmembrane region" description="Helical" evidence="8">
    <location>
        <begin position="167"/>
        <end position="191"/>
    </location>
</feature>
<feature type="transmembrane region" description="Helical" evidence="8">
    <location>
        <begin position="123"/>
        <end position="146"/>
    </location>
</feature>
<evidence type="ECO:0000256" key="7">
    <source>
        <dbReference type="ARBA" id="ARBA00023136"/>
    </source>
</evidence>
<dbReference type="Pfam" id="PF02378">
    <property type="entry name" value="PTS_EIIC"/>
    <property type="match status" value="1"/>
</dbReference>
<comment type="caution">
    <text evidence="11">The sequence shown here is derived from an EMBL/GenBank/DDBJ whole genome shotgun (WGS) entry which is preliminary data.</text>
</comment>
<reference evidence="11 12" key="1">
    <citation type="submission" date="2017-05" db="EMBL/GenBank/DDBJ databases">
        <authorList>
            <person name="Varghese N."/>
            <person name="Submissions S."/>
        </authorList>
    </citation>
    <scope>NUCLEOTIDE SEQUENCE [LARGE SCALE GENOMIC DNA]</scope>
    <source>
        <strain evidence="11 12">CGMCC 1.7287</strain>
    </source>
</reference>
<feature type="transmembrane region" description="Helical" evidence="8">
    <location>
        <begin position="211"/>
        <end position="229"/>
    </location>
</feature>
<evidence type="ECO:0000256" key="5">
    <source>
        <dbReference type="ARBA" id="ARBA00022692"/>
    </source>
</evidence>
<organism evidence="11 12">
    <name type="scientific">Marinobacterium sediminicola</name>
    <dbReference type="NCBI Taxonomy" id="518898"/>
    <lineage>
        <taxon>Bacteria</taxon>
        <taxon>Pseudomonadati</taxon>
        <taxon>Pseudomonadota</taxon>
        <taxon>Gammaproteobacteria</taxon>
        <taxon>Oceanospirillales</taxon>
        <taxon>Oceanospirillaceae</taxon>
        <taxon>Marinobacterium</taxon>
    </lineage>
</organism>
<dbReference type="InterPro" id="IPR003352">
    <property type="entry name" value="PTS_EIIC"/>
</dbReference>
<feature type="domain" description="PTS EIIC type-3" evidence="10">
    <location>
        <begin position="11"/>
        <end position="397"/>
    </location>
</feature>
<feature type="domain" description="EAL" evidence="9">
    <location>
        <begin position="441"/>
        <end position="693"/>
    </location>
</feature>
<evidence type="ECO:0000256" key="4">
    <source>
        <dbReference type="ARBA" id="ARBA00022597"/>
    </source>
</evidence>
<gene>
    <name evidence="11" type="ORF">SAMN04487964_10766</name>
</gene>
<dbReference type="CDD" id="cd01948">
    <property type="entry name" value="EAL"/>
    <property type="match status" value="1"/>
</dbReference>
<dbReference type="PROSITE" id="PS51105">
    <property type="entry name" value="PTS_EIIC_TYPE_3"/>
    <property type="match status" value="1"/>
</dbReference>
<keyword evidence="2" id="KW-0813">Transport</keyword>
<protein>
    <submittedName>
        <fullName evidence="11">PTS system, lactose/cellobiose family IIC component</fullName>
    </submittedName>
</protein>
<keyword evidence="6 8" id="KW-1133">Transmembrane helix</keyword>
<dbReference type="Pfam" id="PF00563">
    <property type="entry name" value="EAL"/>
    <property type="match status" value="1"/>
</dbReference>
<proteinExistence type="predicted"/>
<keyword evidence="7 8" id="KW-0472">Membrane</keyword>
<keyword evidence="3" id="KW-1003">Cell membrane</keyword>